<dbReference type="Gene3D" id="3.40.50.150">
    <property type="entry name" value="Vaccinia Virus protein VP39"/>
    <property type="match status" value="1"/>
</dbReference>
<dbReference type="CDD" id="cd02440">
    <property type="entry name" value="AdoMet_MTases"/>
    <property type="match status" value="1"/>
</dbReference>
<keyword evidence="2" id="KW-0489">Methyltransferase</keyword>
<name>A0ABP4WQ12_9MICO</name>
<keyword evidence="3" id="KW-1185">Reference proteome</keyword>
<reference evidence="3" key="1">
    <citation type="journal article" date="2019" name="Int. J. Syst. Evol. Microbiol.">
        <title>The Global Catalogue of Microorganisms (GCM) 10K type strain sequencing project: providing services to taxonomists for standard genome sequencing and annotation.</title>
        <authorList>
            <consortium name="The Broad Institute Genomics Platform"/>
            <consortium name="The Broad Institute Genome Sequencing Center for Infectious Disease"/>
            <person name="Wu L."/>
            <person name="Ma J."/>
        </authorList>
    </citation>
    <scope>NUCLEOTIDE SEQUENCE [LARGE SCALE GENOMIC DNA]</scope>
    <source>
        <strain evidence="3">JCM 15591</strain>
    </source>
</reference>
<comment type="caution">
    <text evidence="2">The sequence shown here is derived from an EMBL/GenBank/DDBJ whole genome shotgun (WGS) entry which is preliminary data.</text>
</comment>
<sequence length="233" mass="25637">MFASFLVEQSDPDRFYGHLAADSLATLSEHVEVRDRIVVDVGAGPAQFAAAFRAAGAHYVPLDHDPHVASVADGGIVGSALALPLATGSIDIVFSSNLLEHVPDVEGVADEMVRVLRPGGVLYLSYTNWLSPWGGHEASPWHWVSGDYAARRYERKHGKPPKNRLGETIHRTSIAQGLTWATRTPDIEILAARPRYLPDTFRHLLRLPGVREILTWNLLLVVRKRPAPVAPPR</sequence>
<evidence type="ECO:0000259" key="1">
    <source>
        <dbReference type="Pfam" id="PF08241"/>
    </source>
</evidence>
<dbReference type="Proteomes" id="UP001501475">
    <property type="component" value="Unassembled WGS sequence"/>
</dbReference>
<proteinExistence type="predicted"/>
<dbReference type="GO" id="GO:0008168">
    <property type="term" value="F:methyltransferase activity"/>
    <property type="evidence" value="ECO:0007669"/>
    <property type="project" value="UniProtKB-KW"/>
</dbReference>
<dbReference type="Pfam" id="PF08241">
    <property type="entry name" value="Methyltransf_11"/>
    <property type="match status" value="1"/>
</dbReference>
<gene>
    <name evidence="2" type="ORF">GCM10009810_19280</name>
</gene>
<evidence type="ECO:0000313" key="2">
    <source>
        <dbReference type="EMBL" id="GAA1759996.1"/>
    </source>
</evidence>
<dbReference type="RefSeq" id="WP_344065348.1">
    <property type="nucleotide sequence ID" value="NZ_BAAAPN010000045.1"/>
</dbReference>
<accession>A0ABP4WQ12</accession>
<dbReference type="InterPro" id="IPR013216">
    <property type="entry name" value="Methyltransf_11"/>
</dbReference>
<dbReference type="EMBL" id="BAAAPN010000045">
    <property type="protein sequence ID" value="GAA1759996.1"/>
    <property type="molecule type" value="Genomic_DNA"/>
</dbReference>
<protein>
    <submittedName>
        <fullName evidence="2">Class I SAM-dependent methyltransferase</fullName>
    </submittedName>
</protein>
<dbReference type="PANTHER" id="PTHR43591">
    <property type="entry name" value="METHYLTRANSFERASE"/>
    <property type="match status" value="1"/>
</dbReference>
<evidence type="ECO:0000313" key="3">
    <source>
        <dbReference type="Proteomes" id="UP001501475"/>
    </source>
</evidence>
<feature type="domain" description="Methyltransferase type 11" evidence="1">
    <location>
        <begin position="39"/>
        <end position="124"/>
    </location>
</feature>
<keyword evidence="2" id="KW-0808">Transferase</keyword>
<dbReference type="GO" id="GO:0032259">
    <property type="term" value="P:methylation"/>
    <property type="evidence" value="ECO:0007669"/>
    <property type="project" value="UniProtKB-KW"/>
</dbReference>
<organism evidence="2 3">
    <name type="scientific">Nostocoides vanveenii</name>
    <dbReference type="NCBI Taxonomy" id="330835"/>
    <lineage>
        <taxon>Bacteria</taxon>
        <taxon>Bacillati</taxon>
        <taxon>Actinomycetota</taxon>
        <taxon>Actinomycetes</taxon>
        <taxon>Micrococcales</taxon>
        <taxon>Intrasporangiaceae</taxon>
        <taxon>Nostocoides</taxon>
    </lineage>
</organism>
<dbReference type="SUPFAM" id="SSF53335">
    <property type="entry name" value="S-adenosyl-L-methionine-dependent methyltransferases"/>
    <property type="match status" value="1"/>
</dbReference>
<dbReference type="InterPro" id="IPR029063">
    <property type="entry name" value="SAM-dependent_MTases_sf"/>
</dbReference>